<evidence type="ECO:0000313" key="2">
    <source>
        <dbReference type="EMBL" id="AIS17783.1"/>
    </source>
</evidence>
<protein>
    <submittedName>
        <fullName evidence="2">Membrane protein</fullName>
    </submittedName>
</protein>
<dbReference type="HOGENOM" id="CLU_091970_1_1_6"/>
<accession>A0A089YMY6</accession>
<evidence type="ECO:0000313" key="3">
    <source>
        <dbReference type="Proteomes" id="UP000029499"/>
    </source>
</evidence>
<dbReference type="Pfam" id="PF06961">
    <property type="entry name" value="DUF1294"/>
    <property type="match status" value="1"/>
</dbReference>
<name>A0A089YMY6_9PSED</name>
<keyword evidence="1" id="KW-0812">Transmembrane</keyword>
<feature type="transmembrane region" description="Helical" evidence="1">
    <location>
        <begin position="26"/>
        <end position="48"/>
    </location>
</feature>
<keyword evidence="1" id="KW-0472">Membrane</keyword>
<gene>
    <name evidence="2" type="ORF">LT40_10430</name>
</gene>
<organism evidence="2 3">
    <name type="scientific">Pseudomonas rhizosphaerae</name>
    <dbReference type="NCBI Taxonomy" id="216142"/>
    <lineage>
        <taxon>Bacteria</taxon>
        <taxon>Pseudomonadati</taxon>
        <taxon>Pseudomonadota</taxon>
        <taxon>Gammaproteobacteria</taxon>
        <taxon>Pseudomonadales</taxon>
        <taxon>Pseudomonadaceae</taxon>
        <taxon>Pseudomonas</taxon>
    </lineage>
</organism>
<sequence>MRKAEPAPKRAQDQGRGRAQRPVQFMALKLTVFVLLCLLPFLGTLRLAMAGHPSVLAIYGLMSLLTAGLYWHDKRRATSQGQRTPEKLLHGVELLGGWPGALVAQQLFRHKTRKVSYQLVFWMIVALHQAFWFDQVIFAGQHLGITF</sequence>
<feature type="transmembrane region" description="Helical" evidence="1">
    <location>
        <begin position="54"/>
        <end position="71"/>
    </location>
</feature>
<dbReference type="EMBL" id="CP009533">
    <property type="protein sequence ID" value="AIS17783.1"/>
    <property type="molecule type" value="Genomic_DNA"/>
</dbReference>
<dbReference type="KEGG" id="prh:LT40_10430"/>
<dbReference type="STRING" id="216142.LT40_10430"/>
<dbReference type="Proteomes" id="UP000029499">
    <property type="component" value="Chromosome"/>
</dbReference>
<dbReference type="eggNOG" id="COG3326">
    <property type="taxonomic scope" value="Bacteria"/>
</dbReference>
<dbReference type="InterPro" id="IPR010718">
    <property type="entry name" value="DUF1294"/>
</dbReference>
<keyword evidence="3" id="KW-1185">Reference proteome</keyword>
<feature type="transmembrane region" description="Helical" evidence="1">
    <location>
        <begin position="115"/>
        <end position="133"/>
    </location>
</feature>
<proteinExistence type="predicted"/>
<reference evidence="2 3" key="1">
    <citation type="journal article" date="2015" name="J. Biotechnol.">
        <title>Complete genome sequence of Pseudomonas rhizosphaerae IH5T (=DSM 16299T), a phosphate-solubilizing rhizobacterium for bacterial biofertilizer.</title>
        <authorList>
            <person name="Kwak Y."/>
            <person name="Jung B.K."/>
            <person name="Shin J.H."/>
        </authorList>
    </citation>
    <scope>NUCLEOTIDE SEQUENCE [LARGE SCALE GENOMIC DNA]</scope>
    <source>
        <strain evidence="2">DSM 16299</strain>
    </source>
</reference>
<dbReference type="AlphaFoldDB" id="A0A089YMY6"/>
<evidence type="ECO:0000256" key="1">
    <source>
        <dbReference type="SAM" id="Phobius"/>
    </source>
</evidence>
<keyword evidence="1" id="KW-1133">Transmembrane helix</keyword>